<gene>
    <name evidence="2" type="ORF">H257_12664</name>
</gene>
<dbReference type="GeneID" id="20814660"/>
<sequence>MVREHLFDEESPTNAEERSRSLQKMTLLVWWIWMHMDDDDDTGNAIKEVVTADVFALGAGSMSTSEIKSFDEYYKEFNIKNVSKATAADE</sequence>
<evidence type="ECO:0000256" key="1">
    <source>
        <dbReference type="SAM" id="MobiDB-lite"/>
    </source>
</evidence>
<accession>W4FZU9</accession>
<dbReference type="EMBL" id="KI913155">
    <property type="protein sequence ID" value="ETV72188.1"/>
    <property type="molecule type" value="Genomic_DNA"/>
</dbReference>
<dbReference type="RefSeq" id="XP_009838256.1">
    <property type="nucleotide sequence ID" value="XM_009839954.1"/>
</dbReference>
<organism evidence="2">
    <name type="scientific">Aphanomyces astaci</name>
    <name type="common">Crayfish plague agent</name>
    <dbReference type="NCBI Taxonomy" id="112090"/>
    <lineage>
        <taxon>Eukaryota</taxon>
        <taxon>Sar</taxon>
        <taxon>Stramenopiles</taxon>
        <taxon>Oomycota</taxon>
        <taxon>Saprolegniomycetes</taxon>
        <taxon>Saprolegniales</taxon>
        <taxon>Verrucalvaceae</taxon>
        <taxon>Aphanomyces</taxon>
    </lineage>
</organism>
<protein>
    <submittedName>
        <fullName evidence="2">Uncharacterized protein</fullName>
    </submittedName>
</protein>
<reference evidence="2" key="1">
    <citation type="submission" date="2013-12" db="EMBL/GenBank/DDBJ databases">
        <title>The Genome Sequence of Aphanomyces astaci APO3.</title>
        <authorList>
            <consortium name="The Broad Institute Genomics Platform"/>
            <person name="Russ C."/>
            <person name="Tyler B."/>
            <person name="van West P."/>
            <person name="Dieguez-Uribeondo J."/>
            <person name="Young S.K."/>
            <person name="Zeng Q."/>
            <person name="Gargeya S."/>
            <person name="Fitzgerald M."/>
            <person name="Abouelleil A."/>
            <person name="Alvarado L."/>
            <person name="Chapman S.B."/>
            <person name="Gainer-Dewar J."/>
            <person name="Goldberg J."/>
            <person name="Griggs A."/>
            <person name="Gujja S."/>
            <person name="Hansen M."/>
            <person name="Howarth C."/>
            <person name="Imamovic A."/>
            <person name="Ireland A."/>
            <person name="Larimer J."/>
            <person name="McCowan C."/>
            <person name="Murphy C."/>
            <person name="Pearson M."/>
            <person name="Poon T.W."/>
            <person name="Priest M."/>
            <person name="Roberts A."/>
            <person name="Saif S."/>
            <person name="Shea T."/>
            <person name="Sykes S."/>
            <person name="Wortman J."/>
            <person name="Nusbaum C."/>
            <person name="Birren B."/>
        </authorList>
    </citation>
    <scope>NUCLEOTIDE SEQUENCE [LARGE SCALE GENOMIC DNA]</scope>
    <source>
        <strain evidence="2">APO3</strain>
    </source>
</reference>
<feature type="region of interest" description="Disordered" evidence="1">
    <location>
        <begin position="1"/>
        <end position="20"/>
    </location>
</feature>
<dbReference type="AlphaFoldDB" id="W4FZU9"/>
<proteinExistence type="predicted"/>
<name>W4FZU9_APHAT</name>
<dbReference type="VEuPathDB" id="FungiDB:H257_12664"/>
<evidence type="ECO:0000313" key="2">
    <source>
        <dbReference type="EMBL" id="ETV72188.1"/>
    </source>
</evidence>